<proteinExistence type="predicted"/>
<dbReference type="EMBL" id="OZ019898">
    <property type="protein sequence ID" value="CAK9230026.1"/>
    <property type="molecule type" value="Genomic_DNA"/>
</dbReference>
<evidence type="ECO:0000313" key="1">
    <source>
        <dbReference type="EMBL" id="CAK9230026.1"/>
    </source>
</evidence>
<reference evidence="1" key="1">
    <citation type="submission" date="2024-02" db="EMBL/GenBank/DDBJ databases">
        <authorList>
            <consortium name="ELIXIR-Norway"/>
            <consortium name="Elixir Norway"/>
        </authorList>
    </citation>
    <scope>NUCLEOTIDE SEQUENCE</scope>
</reference>
<dbReference type="Proteomes" id="UP001497512">
    <property type="component" value="Chromosome 6"/>
</dbReference>
<keyword evidence="2" id="KW-1185">Reference proteome</keyword>
<organism evidence="1 2">
    <name type="scientific">Sphagnum troendelagicum</name>
    <dbReference type="NCBI Taxonomy" id="128251"/>
    <lineage>
        <taxon>Eukaryota</taxon>
        <taxon>Viridiplantae</taxon>
        <taxon>Streptophyta</taxon>
        <taxon>Embryophyta</taxon>
        <taxon>Bryophyta</taxon>
        <taxon>Sphagnophytina</taxon>
        <taxon>Sphagnopsida</taxon>
        <taxon>Sphagnales</taxon>
        <taxon>Sphagnaceae</taxon>
        <taxon>Sphagnum</taxon>
    </lineage>
</organism>
<evidence type="ECO:0000313" key="2">
    <source>
        <dbReference type="Proteomes" id="UP001497512"/>
    </source>
</evidence>
<name>A0ABP0UY55_9BRYO</name>
<accession>A0ABP0UY55</accession>
<gene>
    <name evidence="1" type="ORF">CSSPTR1EN2_LOCUS20027</name>
</gene>
<protein>
    <submittedName>
        <fullName evidence="1">Uncharacterized protein</fullName>
    </submittedName>
</protein>
<sequence length="74" mass="8629">MSIVESSSLTLRTLLLSTVEAHHPCTLMPFTCMEQQFLFPLKQIVDTHSFCSKLEAHEVCRRLWMMMWNIISLS</sequence>